<dbReference type="Proteomes" id="UP000277582">
    <property type="component" value="Unassembled WGS sequence"/>
</dbReference>
<evidence type="ECO:0000313" key="4">
    <source>
        <dbReference type="Proteomes" id="UP000316217"/>
    </source>
</evidence>
<organism evidence="1 3">
    <name type="scientific">Candidatus Methanodesulfokora washburnensis</name>
    <dbReference type="NCBI Taxonomy" id="2478471"/>
    <lineage>
        <taxon>Archaea</taxon>
        <taxon>Thermoproteota</taxon>
        <taxon>Candidatus Korarchaeia</taxon>
        <taxon>Candidatus Korarchaeia incertae sedis</taxon>
        <taxon>Candidatus Methanodesulfokora</taxon>
    </lineage>
</organism>
<protein>
    <submittedName>
        <fullName evidence="1">Uncharacterized protein</fullName>
    </submittedName>
</protein>
<keyword evidence="3" id="KW-1185">Reference proteome</keyword>
<comment type="caution">
    <text evidence="1">The sequence shown here is derived from an EMBL/GenBank/DDBJ whole genome shotgun (WGS) entry which is preliminary data.</text>
</comment>
<dbReference type="EMBL" id="RXII01000071">
    <property type="protein sequence ID" value="RZN61661.1"/>
    <property type="molecule type" value="Genomic_DNA"/>
</dbReference>
<dbReference type="Proteomes" id="UP000316217">
    <property type="component" value="Unassembled WGS sequence"/>
</dbReference>
<reference evidence="2 4" key="2">
    <citation type="journal article" date="2019" name="Nat. Microbiol.">
        <title>Wide diversity of methane and short-chain alkane metabolisms in uncultured archaea.</title>
        <authorList>
            <person name="Borrel G."/>
            <person name="Adam P.S."/>
            <person name="McKay L.J."/>
            <person name="Chen L.X."/>
            <person name="Sierra-Garcia I.N."/>
            <person name="Sieber C.M."/>
            <person name="Letourneur Q."/>
            <person name="Ghozlane A."/>
            <person name="Andersen G.L."/>
            <person name="Li W.J."/>
            <person name="Hallam S.J."/>
            <person name="Muyzer G."/>
            <person name="de Oliveira V.M."/>
            <person name="Inskeep W.P."/>
            <person name="Banfield J.F."/>
            <person name="Gribaldo S."/>
        </authorList>
    </citation>
    <scope>NUCLEOTIDE SEQUENCE [LARGE SCALE GENOMIC DNA]</scope>
    <source>
        <strain evidence="2">NM4</strain>
    </source>
</reference>
<evidence type="ECO:0000313" key="3">
    <source>
        <dbReference type="Proteomes" id="UP000277582"/>
    </source>
</evidence>
<accession>A0A3R9RKI0</accession>
<name>A0A3R9RKI0_9CREN</name>
<evidence type="ECO:0000313" key="1">
    <source>
        <dbReference type="EMBL" id="RSN72303.1"/>
    </source>
</evidence>
<gene>
    <name evidence="1" type="ORF">D6D85_14285</name>
    <name evidence="2" type="ORF">EF810_04595</name>
</gene>
<dbReference type="RefSeq" id="WP_125672619.1">
    <property type="nucleotide sequence ID" value="NZ_RCOS01000160.1"/>
</dbReference>
<dbReference type="EMBL" id="RCOS01000160">
    <property type="protein sequence ID" value="RSN72303.1"/>
    <property type="molecule type" value="Genomic_DNA"/>
</dbReference>
<dbReference type="AlphaFoldDB" id="A0A3R9RKI0"/>
<evidence type="ECO:0000313" key="2">
    <source>
        <dbReference type="EMBL" id="RZN61661.1"/>
    </source>
</evidence>
<proteinExistence type="predicted"/>
<reference evidence="1 3" key="1">
    <citation type="submission" date="2018-10" db="EMBL/GenBank/DDBJ databases">
        <title>Co-occurring genomic capacity for anaerobic methane metabolism and dissimilatory sulfite reduction discovered in the Korarchaeota.</title>
        <authorList>
            <person name="Mckay L.J."/>
            <person name="Dlakic M."/>
            <person name="Fields M.W."/>
            <person name="Delmont T.O."/>
            <person name="Eren A.M."/>
            <person name="Jay Z.J."/>
            <person name="Klingelsmith K.B."/>
            <person name="Rusch D.B."/>
            <person name="Inskeep W.P."/>
        </authorList>
    </citation>
    <scope>NUCLEOTIDE SEQUENCE [LARGE SCALE GENOMIC DNA]</scope>
    <source>
        <strain evidence="1 3">MDKW</strain>
    </source>
</reference>
<sequence>MRGRLLAAALSSMMILLLLAPNVLMAQPEIQTMHSIAVKGDSFDIKPLKPIVSCSLDKCHHNVTVIKKERDHQILSVRYEREGRVNEALVDIRGDLIRKAEMRIYLNGSEYRVDVERTLLVSYPIPRSIPRSPIPKDIMSSEATVPEKPPISRSLNISLVRFSGNFSAKYYQIDYSFRSPEGNLSVSTILLPSKDAYVSAFTTVRYTPVNKKVTSLELVNLSGVTLSQMYRTLGNLAENLSKMYEKGNETVKKQLPHAYSVMARELRHLANIIGNIGWIKWIDKPILNAKALISDDWICEIVCLLEGFSVCTAFCIPFDVLSGGAAAIACHIVCEILFELIVCSQQCHWFG</sequence>